<dbReference type="FunFam" id="3.90.190.10:FF:000157">
    <property type="entry name" value="Protein-tyrosine phosphatase"/>
    <property type="match status" value="1"/>
</dbReference>
<dbReference type="RefSeq" id="WP_118166754.1">
    <property type="nucleotide sequence ID" value="NZ_CP045226.1"/>
</dbReference>
<dbReference type="InterPro" id="IPR020422">
    <property type="entry name" value="TYR_PHOSPHATASE_DUAL_dom"/>
</dbReference>
<dbReference type="PANTHER" id="PTHR23339">
    <property type="entry name" value="TYROSINE SPECIFIC PROTEIN PHOSPHATASE AND DUAL SPECIFICITY PROTEIN PHOSPHATASE"/>
    <property type="match status" value="1"/>
</dbReference>
<protein>
    <submittedName>
        <fullName evidence="4">Protein phosphatase</fullName>
    </submittedName>
</protein>
<keyword evidence="5" id="KW-1185">Reference proteome</keyword>
<dbReference type="EMBL" id="CP045226">
    <property type="protein sequence ID" value="QFS48466.1"/>
    <property type="molecule type" value="Genomic_DNA"/>
</dbReference>
<reference evidence="4 5" key="1">
    <citation type="submission" date="2019-10" db="EMBL/GenBank/DDBJ databases">
        <title>Genomic and transcriptomic insights into the perfect genentic adaptation of a filamentous nitrogen-fixing cyanobacterium to rice fields.</title>
        <authorList>
            <person name="Chen Z."/>
        </authorList>
    </citation>
    <scope>NUCLEOTIDE SEQUENCE [LARGE SCALE GENOMIC DNA]</scope>
    <source>
        <strain evidence="4">CCNUC1</strain>
    </source>
</reference>
<evidence type="ECO:0000313" key="5">
    <source>
        <dbReference type="Proteomes" id="UP000326678"/>
    </source>
</evidence>
<dbReference type="KEGG" id="nsh:GXM_05960"/>
<dbReference type="SUPFAM" id="SSF52799">
    <property type="entry name" value="(Phosphotyrosine protein) phosphatases II"/>
    <property type="match status" value="1"/>
</dbReference>
<feature type="domain" description="Tyrosine-protein phosphatase" evidence="2">
    <location>
        <begin position="24"/>
        <end position="167"/>
    </location>
</feature>
<evidence type="ECO:0000313" key="4">
    <source>
        <dbReference type="EMBL" id="QFS48466.1"/>
    </source>
</evidence>
<evidence type="ECO:0000259" key="2">
    <source>
        <dbReference type="PROSITE" id="PS50054"/>
    </source>
</evidence>
<dbReference type="InterPro" id="IPR000387">
    <property type="entry name" value="Tyr_Pase_dom"/>
</dbReference>
<dbReference type="PROSITE" id="PS00383">
    <property type="entry name" value="TYR_PHOSPHATASE_1"/>
    <property type="match status" value="1"/>
</dbReference>
<feature type="domain" description="Tyrosine specific protein phosphatases" evidence="3">
    <location>
        <begin position="88"/>
        <end position="156"/>
    </location>
</feature>
<dbReference type="PROSITE" id="PS50056">
    <property type="entry name" value="TYR_PHOSPHATASE_2"/>
    <property type="match status" value="1"/>
</dbReference>
<accession>A0A5P8W8F4</accession>
<organism evidence="4 5">
    <name type="scientific">Nostoc sphaeroides CCNUC1</name>
    <dbReference type="NCBI Taxonomy" id="2653204"/>
    <lineage>
        <taxon>Bacteria</taxon>
        <taxon>Bacillati</taxon>
        <taxon>Cyanobacteriota</taxon>
        <taxon>Cyanophyceae</taxon>
        <taxon>Nostocales</taxon>
        <taxon>Nostocaceae</taxon>
        <taxon>Nostoc</taxon>
    </lineage>
</organism>
<dbReference type="SMART" id="SM00195">
    <property type="entry name" value="DSPc"/>
    <property type="match status" value="1"/>
</dbReference>
<dbReference type="AlphaFoldDB" id="A0A5P8W8F4"/>
<dbReference type="InterPro" id="IPR016130">
    <property type="entry name" value="Tyr_Pase_AS"/>
</dbReference>
<dbReference type="Gene3D" id="3.90.190.10">
    <property type="entry name" value="Protein tyrosine phosphatase superfamily"/>
    <property type="match status" value="1"/>
</dbReference>
<name>A0A5P8W8F4_9NOSO</name>
<dbReference type="InterPro" id="IPR050561">
    <property type="entry name" value="PTP"/>
</dbReference>
<dbReference type="Proteomes" id="UP000326678">
    <property type="component" value="Chromosome Gxm1"/>
</dbReference>
<dbReference type="PROSITE" id="PS50054">
    <property type="entry name" value="TYR_PHOSPHATASE_DUAL"/>
    <property type="match status" value="1"/>
</dbReference>
<sequence>MIAIFSNLRLEAMEQETIQPISENLWWVIPRKLAGVRKPIAEELTELQTAGVQAIVSVMDDPSNLDLYQRANIPYLWLPIKGGTTPSQEQLQDLQNFVESQNNLGNGVAIHCTNGRRRTGTMLASYLICSGSSYNDAIKTIEGANPEIELRETQHNFLQELERVKQIT</sequence>
<dbReference type="InterPro" id="IPR029021">
    <property type="entry name" value="Prot-tyrosine_phosphatase-like"/>
</dbReference>
<evidence type="ECO:0000256" key="1">
    <source>
        <dbReference type="ARBA" id="ARBA00022801"/>
    </source>
</evidence>
<proteinExistence type="predicted"/>
<dbReference type="Pfam" id="PF22785">
    <property type="entry name" value="Tc-R-P"/>
    <property type="match status" value="1"/>
</dbReference>
<dbReference type="GO" id="GO:0016787">
    <property type="term" value="F:hydrolase activity"/>
    <property type="evidence" value="ECO:0007669"/>
    <property type="project" value="UniProtKB-KW"/>
</dbReference>
<evidence type="ECO:0000259" key="3">
    <source>
        <dbReference type="PROSITE" id="PS50056"/>
    </source>
</evidence>
<keyword evidence="1" id="KW-0378">Hydrolase</keyword>
<gene>
    <name evidence="4" type="ORF">GXM_05960</name>
</gene>